<keyword evidence="2" id="KW-1185">Reference proteome</keyword>
<protein>
    <submittedName>
        <fullName evidence="1">Uncharacterized protein</fullName>
    </submittedName>
</protein>
<comment type="caution">
    <text evidence="1">The sequence shown here is derived from an EMBL/GenBank/DDBJ whole genome shotgun (WGS) entry which is preliminary data.</text>
</comment>
<dbReference type="HOGENOM" id="CLU_3099232_0_0_9"/>
<evidence type="ECO:0000313" key="2">
    <source>
        <dbReference type="Proteomes" id="UP000016637"/>
    </source>
</evidence>
<accession>U2S2Q9</accession>
<organism evidence="1 2">
    <name type="scientific">Gemella bergeri ATCC 700627</name>
    <dbReference type="NCBI Taxonomy" id="1321820"/>
    <lineage>
        <taxon>Bacteria</taxon>
        <taxon>Bacillati</taxon>
        <taxon>Bacillota</taxon>
        <taxon>Bacilli</taxon>
        <taxon>Bacillales</taxon>
        <taxon>Gemellaceae</taxon>
        <taxon>Gemella</taxon>
    </lineage>
</organism>
<gene>
    <name evidence="1" type="ORF">HMPREF1983_00342</name>
</gene>
<name>U2S2Q9_9BACL</name>
<dbReference type="PATRIC" id="fig|1321820.3.peg.335"/>
<dbReference type="Proteomes" id="UP000016637">
    <property type="component" value="Unassembled WGS sequence"/>
</dbReference>
<reference evidence="1 2" key="1">
    <citation type="submission" date="2013-08" db="EMBL/GenBank/DDBJ databases">
        <authorList>
            <person name="Weinstock G."/>
            <person name="Sodergren E."/>
            <person name="Wylie T."/>
            <person name="Fulton L."/>
            <person name="Fulton R."/>
            <person name="Fronick C."/>
            <person name="O'Laughlin M."/>
            <person name="Godfrey J."/>
            <person name="Miner T."/>
            <person name="Herter B."/>
            <person name="Appelbaum E."/>
            <person name="Cordes M."/>
            <person name="Lek S."/>
            <person name="Wollam A."/>
            <person name="Pepin K.H."/>
            <person name="Palsikar V.B."/>
            <person name="Mitreva M."/>
            <person name="Wilson R.K."/>
        </authorList>
    </citation>
    <scope>NUCLEOTIDE SEQUENCE [LARGE SCALE GENOMIC DNA]</scope>
    <source>
        <strain evidence="1 2">ATCC 700627</strain>
    </source>
</reference>
<evidence type="ECO:0000313" key="1">
    <source>
        <dbReference type="EMBL" id="ERK59988.1"/>
    </source>
</evidence>
<dbReference type="AlphaFoldDB" id="U2S2Q9"/>
<dbReference type="EMBL" id="AWVP01000019">
    <property type="protein sequence ID" value="ERK59988.1"/>
    <property type="molecule type" value="Genomic_DNA"/>
</dbReference>
<proteinExistence type="predicted"/>
<sequence>MVYLWCRWEINNIKEKLNMSKIIKKILVIAVLFGMAGATHLPNTQVRNIGE</sequence>